<accession>A0A0K1R987</accession>
<evidence type="ECO:0000313" key="3">
    <source>
        <dbReference type="Proteomes" id="UP000060016"/>
    </source>
</evidence>
<reference evidence="2 3" key="1">
    <citation type="submission" date="2015-08" db="EMBL/GenBank/DDBJ databases">
        <authorList>
            <person name="Babu N.S."/>
            <person name="Beckwith C.J."/>
            <person name="Beseler K.G."/>
            <person name="Brison A."/>
            <person name="Carone J.V."/>
            <person name="Caskin T.P."/>
            <person name="Diamond M."/>
            <person name="Durham M.E."/>
            <person name="Foxe J.M."/>
            <person name="Go M."/>
            <person name="Henderson B.A."/>
            <person name="Jones I.B."/>
            <person name="McGettigan J.A."/>
            <person name="Micheletti S.J."/>
            <person name="Nasrallah M.E."/>
            <person name="Ortiz D."/>
            <person name="Piller C.R."/>
            <person name="Privatt S.R."/>
            <person name="Schneider S.L."/>
            <person name="Sharp S."/>
            <person name="Smith T.C."/>
            <person name="Stanton J.D."/>
            <person name="Ullery H.E."/>
            <person name="Wilson R.J."/>
            <person name="Serrano M.G."/>
            <person name="Buck G."/>
            <person name="Lee V."/>
            <person name="Wang Y."/>
            <person name="Carvalho R."/>
            <person name="Voegtly L."/>
            <person name="Shi R."/>
            <person name="Duckworth R."/>
            <person name="Johnson A."/>
            <person name="Loviza R."/>
            <person name="Walstead R."/>
            <person name="Shah Z."/>
            <person name="Kiflezghi M."/>
            <person name="Wade K."/>
            <person name="Ball S.L."/>
            <person name="Bradley K.W."/>
            <person name="Asai D.J."/>
            <person name="Bowman C.A."/>
            <person name="Russell D.A."/>
            <person name="Pope W.H."/>
            <person name="Jacobs-Sera D."/>
            <person name="Hendrix R.W."/>
            <person name="Hatfull G.F."/>
        </authorList>
    </citation>
    <scope>NUCLEOTIDE SEQUENCE [LARGE SCALE GENOMIC DNA]</scope>
    <source>
        <strain evidence="2 3">PUDD_83A45</strain>
    </source>
</reference>
<keyword evidence="3" id="KW-1185">Reference proteome</keyword>
<feature type="transmembrane region" description="Helical" evidence="1">
    <location>
        <begin position="54"/>
        <end position="74"/>
    </location>
</feature>
<dbReference type="Proteomes" id="UP000060016">
    <property type="component" value="Chromosome"/>
</dbReference>
<proteinExistence type="predicted"/>
<dbReference type="EMBL" id="CP012342">
    <property type="protein sequence ID" value="AKV57979.1"/>
    <property type="molecule type" value="Genomic_DNA"/>
</dbReference>
<keyword evidence="1" id="KW-1133">Transmembrane helix</keyword>
<name>A0A0K1R987_9CORY</name>
<feature type="transmembrane region" description="Helical" evidence="1">
    <location>
        <begin position="22"/>
        <end position="42"/>
    </location>
</feature>
<sequence length="143" mass="16236">MSTPANTEDWADEYLKISLWEGFWATAAALFGFTIIVLDIFATDYAPQAFVWRVFVGMLLFGLAFFLPGVWWYYASFKDRKTVREYLETLHRNGYHNPLVAAADYEETQGTRGVELPSVIKPWWIFVLAGAFAVGIISGLILP</sequence>
<evidence type="ECO:0000313" key="2">
    <source>
        <dbReference type="EMBL" id="AKV57979.1"/>
    </source>
</evidence>
<keyword evidence="1" id="KW-0812">Transmembrane</keyword>
<feature type="transmembrane region" description="Helical" evidence="1">
    <location>
        <begin position="123"/>
        <end position="142"/>
    </location>
</feature>
<gene>
    <name evidence="2" type="ORF">AK829_00970</name>
</gene>
<keyword evidence="1" id="KW-0472">Membrane</keyword>
<organism evidence="2 3">
    <name type="scientific">Corynebacterium riegelii</name>
    <dbReference type="NCBI Taxonomy" id="156976"/>
    <lineage>
        <taxon>Bacteria</taxon>
        <taxon>Bacillati</taxon>
        <taxon>Actinomycetota</taxon>
        <taxon>Actinomycetes</taxon>
        <taxon>Mycobacteriales</taxon>
        <taxon>Corynebacteriaceae</taxon>
        <taxon>Corynebacterium</taxon>
    </lineage>
</organism>
<protein>
    <submittedName>
        <fullName evidence="2">Uncharacterized protein</fullName>
    </submittedName>
</protein>
<dbReference type="AlphaFoldDB" id="A0A0K1R987"/>
<dbReference type="KEGG" id="crie:AK829_00970"/>
<dbReference type="RefSeq" id="WP_052203466.1">
    <property type="nucleotide sequence ID" value="NZ_CP012342.1"/>
</dbReference>
<evidence type="ECO:0000256" key="1">
    <source>
        <dbReference type="SAM" id="Phobius"/>
    </source>
</evidence>
<dbReference type="PATRIC" id="fig|156976.3.peg.187"/>